<dbReference type="Gene3D" id="3.40.30.10">
    <property type="entry name" value="Glutaredoxin"/>
    <property type="match status" value="1"/>
</dbReference>
<sequence>MRLFESQLRHLRLPRLVNFCSSPAIQSPAKLRLTYNGFQHRASSSSASYNASQIPGIENCPCSADIHTPGAEGLEIDHTSPISGVITRHYRHVLIHTGTNNWPSRIESDDKSVAAKLKSLISRRGLFVDPFYPILVTNASFPAKGDIKNDSSVTISIFPEGIEIPSIPNTIDGFKSLVTSFLLPPSETWLKTRTDPSSFTTRKITKPVILACSHGSRDERCGILGPAIAQAFERALEKQGGESKAEAIVGEISHIGGHKFAGNIIIHLPAEHKLSKAINSAAVAGSPGLDLLGRFVKTKPSQSEGGTAIWYGRVMPNHVEGIIENTLKGGRIIKELLRGLVNSNGDLIDLRSAGLQY</sequence>
<dbReference type="Pfam" id="PF06999">
    <property type="entry name" value="Suc_Fer-like"/>
    <property type="match status" value="1"/>
</dbReference>
<dbReference type="eggNOG" id="ENOG502QS3W">
    <property type="taxonomic scope" value="Eukaryota"/>
</dbReference>
<evidence type="ECO:0000313" key="4">
    <source>
        <dbReference type="Proteomes" id="UP000015100"/>
    </source>
</evidence>
<dbReference type="InterPro" id="IPR036249">
    <property type="entry name" value="Thioredoxin-like_sf"/>
</dbReference>
<gene>
    <name evidence="3" type="ORF">H072_5458</name>
</gene>
<reference evidence="4" key="2">
    <citation type="submission" date="2013-04" db="EMBL/GenBank/DDBJ databases">
        <title>Genomic mechanisms accounting for the adaptation to parasitism in nematode-trapping fungi.</title>
        <authorList>
            <person name="Ahren D.G."/>
        </authorList>
    </citation>
    <scope>NUCLEOTIDE SEQUENCE [LARGE SCALE GENOMIC DNA]</scope>
    <source>
        <strain evidence="4">CBS 200.50</strain>
    </source>
</reference>
<evidence type="ECO:0000256" key="2">
    <source>
        <dbReference type="ARBA" id="ARBA00040895"/>
    </source>
</evidence>
<evidence type="ECO:0000256" key="1">
    <source>
        <dbReference type="ARBA" id="ARBA00038208"/>
    </source>
</evidence>
<dbReference type="PANTHER" id="PTHR31902">
    <property type="entry name" value="ACTIN PATCHES DISTAL PROTEIN 1"/>
    <property type="match status" value="1"/>
</dbReference>
<accession>S8AHN6</accession>
<reference evidence="3 4" key="1">
    <citation type="journal article" date="2013" name="PLoS Genet.">
        <title>Genomic mechanisms accounting for the adaptation to parasitism in nematode-trapping fungi.</title>
        <authorList>
            <person name="Meerupati T."/>
            <person name="Andersson K.M."/>
            <person name="Friman E."/>
            <person name="Kumar D."/>
            <person name="Tunlid A."/>
            <person name="Ahren D."/>
        </authorList>
    </citation>
    <scope>NUCLEOTIDE SEQUENCE [LARGE SCALE GENOMIC DNA]</scope>
    <source>
        <strain evidence="3 4">CBS 200.50</strain>
    </source>
</reference>
<evidence type="ECO:0000313" key="3">
    <source>
        <dbReference type="EMBL" id="EPS40671.1"/>
    </source>
</evidence>
<dbReference type="Proteomes" id="UP000015100">
    <property type="component" value="Unassembled WGS sequence"/>
</dbReference>
<dbReference type="OrthoDB" id="10253744at2759"/>
<dbReference type="AlphaFoldDB" id="S8AHN6"/>
<name>S8AHN6_DACHA</name>
<dbReference type="CDD" id="cd03062">
    <property type="entry name" value="TRX_Fd_Sucrase"/>
    <property type="match status" value="1"/>
</dbReference>
<organism evidence="3 4">
    <name type="scientific">Dactylellina haptotyla (strain CBS 200.50)</name>
    <name type="common">Nematode-trapping fungus</name>
    <name type="synonym">Monacrosporium haptotylum</name>
    <dbReference type="NCBI Taxonomy" id="1284197"/>
    <lineage>
        <taxon>Eukaryota</taxon>
        <taxon>Fungi</taxon>
        <taxon>Dikarya</taxon>
        <taxon>Ascomycota</taxon>
        <taxon>Pezizomycotina</taxon>
        <taxon>Orbiliomycetes</taxon>
        <taxon>Orbiliales</taxon>
        <taxon>Orbiliaceae</taxon>
        <taxon>Dactylellina</taxon>
    </lineage>
</organism>
<protein>
    <recommendedName>
        <fullName evidence="2">Altered inheritance of mitochondria protein 32</fullName>
    </recommendedName>
</protein>
<keyword evidence="4" id="KW-1185">Reference proteome</keyword>
<proteinExistence type="inferred from homology"/>
<dbReference type="SUPFAM" id="SSF52833">
    <property type="entry name" value="Thioredoxin-like"/>
    <property type="match status" value="1"/>
</dbReference>
<comment type="caution">
    <text evidence="3">The sequence shown here is derived from an EMBL/GenBank/DDBJ whole genome shotgun (WGS) entry which is preliminary data.</text>
</comment>
<dbReference type="EMBL" id="AQGS01000285">
    <property type="protein sequence ID" value="EPS40671.1"/>
    <property type="molecule type" value="Genomic_DNA"/>
</dbReference>
<dbReference type="InterPro" id="IPR009737">
    <property type="entry name" value="Aim32/Apd1-like"/>
</dbReference>
<dbReference type="PANTHER" id="PTHR31902:SF7">
    <property type="entry name" value="ALTERED INHERITANCE OF MITOCHONDRIA PROTEIN 32"/>
    <property type="match status" value="1"/>
</dbReference>
<dbReference type="OMA" id="DDWPSKI"/>
<dbReference type="STRING" id="1284197.S8AHN6"/>
<comment type="similarity">
    <text evidence="1">Belongs to the AIM32 family.</text>
</comment>
<dbReference type="HOGENOM" id="CLU_044499_0_0_1"/>